<feature type="domain" description="Glycoside hydrolase family 5" evidence="7">
    <location>
        <begin position="101"/>
        <end position="346"/>
    </location>
</feature>
<name>A0A9P4Q0Z7_9PEZI</name>
<evidence type="ECO:0000256" key="5">
    <source>
        <dbReference type="RuleBase" id="RU361153"/>
    </source>
</evidence>
<dbReference type="Proteomes" id="UP000799441">
    <property type="component" value="Unassembled WGS sequence"/>
</dbReference>
<accession>A0A9P4Q0Z7</accession>
<dbReference type="GO" id="GO:0005737">
    <property type="term" value="C:cytoplasm"/>
    <property type="evidence" value="ECO:0007669"/>
    <property type="project" value="UniProtKB-ARBA"/>
</dbReference>
<dbReference type="PANTHER" id="PTHR31297:SF43">
    <property type="entry name" value="GLUCAN 1,3-BETA-GLUCOSIDASE 3"/>
    <property type="match status" value="1"/>
</dbReference>
<evidence type="ECO:0000313" key="9">
    <source>
        <dbReference type="Proteomes" id="UP000799441"/>
    </source>
</evidence>
<evidence type="ECO:0000259" key="7">
    <source>
        <dbReference type="Pfam" id="PF00150"/>
    </source>
</evidence>
<evidence type="ECO:0000256" key="2">
    <source>
        <dbReference type="ARBA" id="ARBA00022801"/>
    </source>
</evidence>
<dbReference type="GO" id="GO:0009986">
    <property type="term" value="C:cell surface"/>
    <property type="evidence" value="ECO:0007669"/>
    <property type="project" value="TreeGrafter"/>
</dbReference>
<keyword evidence="2 5" id="KW-0378">Hydrolase</keyword>
<keyword evidence="3 5" id="KW-0326">Glycosidase</keyword>
<dbReference type="Gene3D" id="3.20.20.80">
    <property type="entry name" value="Glycosidases"/>
    <property type="match status" value="1"/>
</dbReference>
<evidence type="ECO:0000256" key="4">
    <source>
        <dbReference type="ARBA" id="ARBA00023316"/>
    </source>
</evidence>
<reference evidence="8" key="1">
    <citation type="journal article" date="2020" name="Stud. Mycol.">
        <title>101 Dothideomycetes genomes: a test case for predicting lifestyles and emergence of pathogens.</title>
        <authorList>
            <person name="Haridas S."/>
            <person name="Albert R."/>
            <person name="Binder M."/>
            <person name="Bloem J."/>
            <person name="Labutti K."/>
            <person name="Salamov A."/>
            <person name="Andreopoulos B."/>
            <person name="Baker S."/>
            <person name="Barry K."/>
            <person name="Bills G."/>
            <person name="Bluhm B."/>
            <person name="Cannon C."/>
            <person name="Castanera R."/>
            <person name="Culley D."/>
            <person name="Daum C."/>
            <person name="Ezra D."/>
            <person name="Gonzalez J."/>
            <person name="Henrissat B."/>
            <person name="Kuo A."/>
            <person name="Liang C."/>
            <person name="Lipzen A."/>
            <person name="Lutzoni F."/>
            <person name="Magnuson J."/>
            <person name="Mondo S."/>
            <person name="Nolan M."/>
            <person name="Ohm R."/>
            <person name="Pangilinan J."/>
            <person name="Park H.-J."/>
            <person name="Ramirez L."/>
            <person name="Alfaro M."/>
            <person name="Sun H."/>
            <person name="Tritt A."/>
            <person name="Yoshinaga Y."/>
            <person name="Zwiers L.-H."/>
            <person name="Turgeon B."/>
            <person name="Goodwin S."/>
            <person name="Spatafora J."/>
            <person name="Crous P."/>
            <person name="Grigoriev I."/>
        </authorList>
    </citation>
    <scope>NUCLEOTIDE SEQUENCE</scope>
    <source>
        <strain evidence="8">CBS 116435</strain>
    </source>
</reference>
<evidence type="ECO:0000313" key="8">
    <source>
        <dbReference type="EMBL" id="KAF2717490.1"/>
    </source>
</evidence>
<dbReference type="FunFam" id="3.20.20.80:FF:000100">
    <property type="entry name" value="Glycoside hydrolase superfamily"/>
    <property type="match status" value="1"/>
</dbReference>
<evidence type="ECO:0000256" key="3">
    <source>
        <dbReference type="ARBA" id="ARBA00023295"/>
    </source>
</evidence>
<evidence type="ECO:0000256" key="1">
    <source>
        <dbReference type="ARBA" id="ARBA00005641"/>
    </source>
</evidence>
<sequence>MKKFINKAKAALDEHIGDGPSSSGHVQPPIQHQPDRPSQIQPPTPADVDRYRYHHGTNLGSVFILEKWLTKCMFPEGASGSSELAAAQARTKHEGADAARGRFEQHWREYVGDSDLDWLRDVAKCTTVRLPIGYFTLGPAYCQDTAFKKVGDVYQNAWQHVKDLVSRCNERGIGTLIDLHGLPGGANAQEHSGTNSGKAEFWGSRSSREHATRCLCFIAQQTKSMPGVAGIQVINEAEWNAHGMYDWYSEVLHELSKIDNTMPIYISDAWNLGQAVTWSKTHNSLSAANTCPVVIDTHLYWAFSDEDKQKSPQHIAHEVQGKLNFDDGSVVDKGAAQAIVGEYSCVLTEDSWGKGGGTPKEQLVREFGNAQSQRYQQRAGGSFFWTYRMDWMPGGEWGFRKMTENHAIVPPTSLTLPASDIQNRVSNAQSQQHDRKQGSVGAHCHYWDTNHPGQYEHWRYEQGWDVGFNDAMAFFQSRAQRGLDGADKIGMLDIWVLKRLRDSGQGGGYVWEFEQGFRQGVKDFYQCTGV</sequence>
<dbReference type="InterPro" id="IPR050386">
    <property type="entry name" value="Glycosyl_hydrolase_5"/>
</dbReference>
<dbReference type="GO" id="GO:0071555">
    <property type="term" value="P:cell wall organization"/>
    <property type="evidence" value="ECO:0007669"/>
    <property type="project" value="UniProtKB-KW"/>
</dbReference>
<keyword evidence="4" id="KW-0961">Cell wall biogenesis/degradation</keyword>
<dbReference type="GO" id="GO:0005576">
    <property type="term" value="C:extracellular region"/>
    <property type="evidence" value="ECO:0007669"/>
    <property type="project" value="TreeGrafter"/>
</dbReference>
<dbReference type="SUPFAM" id="SSF51445">
    <property type="entry name" value="(Trans)glycosidases"/>
    <property type="match status" value="1"/>
</dbReference>
<keyword evidence="9" id="KW-1185">Reference proteome</keyword>
<dbReference type="OrthoDB" id="1887033at2759"/>
<dbReference type="InterPro" id="IPR001547">
    <property type="entry name" value="Glyco_hydro_5"/>
</dbReference>
<dbReference type="InterPro" id="IPR017853">
    <property type="entry name" value="GH"/>
</dbReference>
<comment type="similarity">
    <text evidence="1 5">Belongs to the glycosyl hydrolase 5 (cellulase A) family.</text>
</comment>
<dbReference type="PANTHER" id="PTHR31297">
    <property type="entry name" value="GLUCAN ENDO-1,6-BETA-GLUCOSIDASE B"/>
    <property type="match status" value="1"/>
</dbReference>
<proteinExistence type="inferred from homology"/>
<dbReference type="GO" id="GO:0046557">
    <property type="term" value="F:glucan endo-1,6-beta-glucosidase activity"/>
    <property type="evidence" value="ECO:0007669"/>
    <property type="project" value="TreeGrafter"/>
</dbReference>
<dbReference type="AlphaFoldDB" id="A0A9P4Q0Z7"/>
<comment type="caution">
    <text evidence="8">The sequence shown here is derived from an EMBL/GenBank/DDBJ whole genome shotgun (WGS) entry which is preliminary data.</text>
</comment>
<dbReference type="Pfam" id="PF00150">
    <property type="entry name" value="Cellulase"/>
    <property type="match status" value="1"/>
</dbReference>
<dbReference type="GO" id="GO:0009251">
    <property type="term" value="P:glucan catabolic process"/>
    <property type="evidence" value="ECO:0007669"/>
    <property type="project" value="TreeGrafter"/>
</dbReference>
<organism evidence="8 9">
    <name type="scientific">Polychaeton citri CBS 116435</name>
    <dbReference type="NCBI Taxonomy" id="1314669"/>
    <lineage>
        <taxon>Eukaryota</taxon>
        <taxon>Fungi</taxon>
        <taxon>Dikarya</taxon>
        <taxon>Ascomycota</taxon>
        <taxon>Pezizomycotina</taxon>
        <taxon>Dothideomycetes</taxon>
        <taxon>Dothideomycetidae</taxon>
        <taxon>Capnodiales</taxon>
        <taxon>Capnodiaceae</taxon>
        <taxon>Polychaeton</taxon>
    </lineage>
</organism>
<evidence type="ECO:0000256" key="6">
    <source>
        <dbReference type="SAM" id="MobiDB-lite"/>
    </source>
</evidence>
<protein>
    <submittedName>
        <fullName evidence="8">Glycoside hydrolase family 5 protein</fullName>
    </submittedName>
</protein>
<gene>
    <name evidence="8" type="ORF">K431DRAFT_288539</name>
</gene>
<feature type="region of interest" description="Disordered" evidence="6">
    <location>
        <begin position="14"/>
        <end position="49"/>
    </location>
</feature>
<dbReference type="EMBL" id="MU003843">
    <property type="protein sequence ID" value="KAF2717490.1"/>
    <property type="molecule type" value="Genomic_DNA"/>
</dbReference>